<gene>
    <name evidence="1" type="ORF">GQ607_014373</name>
</gene>
<evidence type="ECO:0000313" key="1">
    <source>
        <dbReference type="EMBL" id="KAF0318344.1"/>
    </source>
</evidence>
<sequence length="63" mass="7075">MAGFSDLSLELLELIASHLRVNRPGNGAGLTREILLKHEEGILEVASRLQITYAMDTYRYLSK</sequence>
<dbReference type="Proteomes" id="UP000434172">
    <property type="component" value="Unassembled WGS sequence"/>
</dbReference>
<protein>
    <submittedName>
        <fullName evidence="1">Uncharacterized protein</fullName>
    </submittedName>
</protein>
<evidence type="ECO:0000313" key="2">
    <source>
        <dbReference type="Proteomes" id="UP000434172"/>
    </source>
</evidence>
<name>A0A8H3W1S2_9PEZI</name>
<accession>A0A8H3W1S2</accession>
<dbReference type="AlphaFoldDB" id="A0A8H3W1S2"/>
<dbReference type="EMBL" id="WOWK01000111">
    <property type="protein sequence ID" value="KAF0318344.1"/>
    <property type="molecule type" value="Genomic_DNA"/>
</dbReference>
<reference evidence="1 2" key="1">
    <citation type="submission" date="2019-12" db="EMBL/GenBank/DDBJ databases">
        <title>A genome sequence resource for the geographically widespread anthracnose pathogen Colletotrichum asianum.</title>
        <authorList>
            <person name="Meng Y."/>
        </authorList>
    </citation>
    <scope>NUCLEOTIDE SEQUENCE [LARGE SCALE GENOMIC DNA]</scope>
    <source>
        <strain evidence="1 2">ICMP 18580</strain>
    </source>
</reference>
<keyword evidence="2" id="KW-1185">Reference proteome</keyword>
<comment type="caution">
    <text evidence="1">The sequence shown here is derived from an EMBL/GenBank/DDBJ whole genome shotgun (WGS) entry which is preliminary data.</text>
</comment>
<organism evidence="1 2">
    <name type="scientific">Colletotrichum asianum</name>
    <dbReference type="NCBI Taxonomy" id="702518"/>
    <lineage>
        <taxon>Eukaryota</taxon>
        <taxon>Fungi</taxon>
        <taxon>Dikarya</taxon>
        <taxon>Ascomycota</taxon>
        <taxon>Pezizomycotina</taxon>
        <taxon>Sordariomycetes</taxon>
        <taxon>Hypocreomycetidae</taxon>
        <taxon>Glomerellales</taxon>
        <taxon>Glomerellaceae</taxon>
        <taxon>Colletotrichum</taxon>
        <taxon>Colletotrichum gloeosporioides species complex</taxon>
    </lineage>
</organism>
<proteinExistence type="predicted"/>